<feature type="chain" id="PRO_5014747596" evidence="1">
    <location>
        <begin position="29"/>
        <end position="874"/>
    </location>
</feature>
<dbReference type="InterPro" id="IPR008979">
    <property type="entry name" value="Galactose-bd-like_sf"/>
</dbReference>
<dbReference type="InterPro" id="IPR005084">
    <property type="entry name" value="CBM6"/>
</dbReference>
<accession>A0A2M9A3C3</accession>
<evidence type="ECO:0000313" key="3">
    <source>
        <dbReference type="EMBL" id="PJJ40204.1"/>
    </source>
</evidence>
<keyword evidence="1" id="KW-0732">Signal</keyword>
<dbReference type="InterPro" id="IPR028994">
    <property type="entry name" value="Integrin_alpha_N"/>
</dbReference>
<dbReference type="InterPro" id="IPR034641">
    <property type="entry name" value="RGL11"/>
</dbReference>
<dbReference type="Gene3D" id="2.60.120.260">
    <property type="entry name" value="Galactose-binding domain-like"/>
    <property type="match status" value="1"/>
</dbReference>
<name>A0A2M9A3C3_9BACT</name>
<gene>
    <name evidence="3" type="ORF">BGX16_0117</name>
</gene>
<dbReference type="PANTHER" id="PTHR43118">
    <property type="entry name" value="RHAMNOGALACTURONAN LYASE (EUROFUNG)"/>
    <property type="match status" value="1"/>
</dbReference>
<dbReference type="NCBIfam" id="TIGR04183">
    <property type="entry name" value="Por_Secre_tail"/>
    <property type="match status" value="1"/>
</dbReference>
<dbReference type="InterPro" id="IPR049366">
    <property type="entry name" value="RGL11_C"/>
</dbReference>
<dbReference type="EMBL" id="PGEX01000001">
    <property type="protein sequence ID" value="PJJ40204.1"/>
    <property type="molecule type" value="Genomic_DNA"/>
</dbReference>
<dbReference type="SUPFAM" id="SSF69318">
    <property type="entry name" value="Integrin alpha N-terminal domain"/>
    <property type="match status" value="1"/>
</dbReference>
<dbReference type="PANTHER" id="PTHR43118:SF1">
    <property type="entry name" value="RHAMNOGALACTURONAN LYASE (EUROFUNG)"/>
    <property type="match status" value="1"/>
</dbReference>
<evidence type="ECO:0000256" key="1">
    <source>
        <dbReference type="SAM" id="SignalP"/>
    </source>
</evidence>
<organism evidence="3 4">
    <name type="scientific">Hallerella succinigenes</name>
    <dbReference type="NCBI Taxonomy" id="1896222"/>
    <lineage>
        <taxon>Bacteria</taxon>
        <taxon>Pseudomonadati</taxon>
        <taxon>Fibrobacterota</taxon>
        <taxon>Fibrobacteria</taxon>
        <taxon>Fibrobacterales</taxon>
        <taxon>Fibrobacteraceae</taxon>
        <taxon>Hallerella</taxon>
    </lineage>
</organism>
<dbReference type="PROSITE" id="PS51175">
    <property type="entry name" value="CBM6"/>
    <property type="match status" value="1"/>
</dbReference>
<protein>
    <submittedName>
        <fullName evidence="3">Putative secreted protein (Por secretion system target)</fullName>
    </submittedName>
</protein>
<dbReference type="Gene3D" id="2.60.40.10">
    <property type="entry name" value="Immunoglobulins"/>
    <property type="match status" value="1"/>
</dbReference>
<dbReference type="InterPro" id="IPR013783">
    <property type="entry name" value="Ig-like_fold"/>
</dbReference>
<dbReference type="AlphaFoldDB" id="A0A2M9A3C3"/>
<comment type="caution">
    <text evidence="3">The sequence shown here is derived from an EMBL/GenBank/DDBJ whole genome shotgun (WGS) entry which is preliminary data.</text>
</comment>
<keyword evidence="4" id="KW-1185">Reference proteome</keyword>
<sequence length="874" mass="95085">MRMDWMKKVTLGVCGSVLLGGLAVDSFAATAQMEKLGRGLSVANNGTGTFVSWRLLGTDEPTATFTLLRNGNEIAKISGSDPTSYVDASGSITDVYTLKDEKGNVSSTFITLPEYYKDNYGHATWTQVKLDPPADGVTPANESYSYTPNDMSVGDLDGDGEYELIVKWDPSNSKDNAQSGYTGNVYIDAYKLDGTKIWRIDLGRNIRAGAHYTQFLVYDFDGDGIAEIAMKTSDATVDGIGKVIGDANVDYRTTSGTIMSGNEFLTVFNGKTGAAITTIDYLPGRGLISGDTYGNRDNRMLAAVAYLDGVHPSMIFCRGYYTEAFIAAFDFDGKNLTRRWYSENPTAGQGLYGQGNHNLTVADINGDGFDEIIYGSAALKHDGTLLYRTGFGHGDAMHVSDMDPDREGLETYDVHEEFLAAIYTEELRDKDGKVIWGTLQATYGDGKGVDNGRGLAADIDSTNRGFEMWSGTSGGVRTVKGELLSTNKPSVNFRVYFSGDLQDELLDATGSGGSGGKIEKWNLTTKSVDRFLNLYGINNSTLNNYTKANPCLSADIFGDWREEIITRSSTDPSVVNIIVSNYTTPYRVYTLMHDLQYRESIVWQNVAYNQPPHLSYYLPDHVGENLKKPDISYAANLEEAPASMEFAKVFEASTPDTASVGFVETDHAGYLGEAYWNFENVAGSFTSYYLTSKSDTTATVAFVYANGGTSDRKMVVTMGENSYTVSFPPTGWDTWDTALVTVTVPQGDFTLTLSSATTDGGPNICVFAFDISTVGKQGEDLSGEDDTTAIQKTVVLHSSAYNPTFEILNTNASGMAKLEIFDMQGKSIRSISANVHVGENKVSLHKELLPAGIYMVKVSVNSKPVTVKKFTVNP</sequence>
<feature type="domain" description="CBM6" evidence="2">
    <location>
        <begin position="648"/>
        <end position="770"/>
    </location>
</feature>
<evidence type="ECO:0000313" key="4">
    <source>
        <dbReference type="Proteomes" id="UP000231134"/>
    </source>
</evidence>
<dbReference type="CDD" id="cd10318">
    <property type="entry name" value="RGL11"/>
    <property type="match status" value="1"/>
</dbReference>
<dbReference type="Pfam" id="PF21348">
    <property type="entry name" value="RGL11_C"/>
    <property type="match status" value="1"/>
</dbReference>
<dbReference type="GO" id="GO:0030246">
    <property type="term" value="F:carbohydrate binding"/>
    <property type="evidence" value="ECO:0007669"/>
    <property type="project" value="InterPro"/>
</dbReference>
<feature type="signal peptide" evidence="1">
    <location>
        <begin position="1"/>
        <end position="28"/>
    </location>
</feature>
<reference evidence="3 4" key="1">
    <citation type="submission" date="2017-11" db="EMBL/GenBank/DDBJ databases">
        <title>Animal gut microbial communities from fecal samples from Wisconsin, USA.</title>
        <authorList>
            <person name="Neumann A."/>
        </authorList>
    </citation>
    <scope>NUCLEOTIDE SEQUENCE [LARGE SCALE GENOMIC DNA]</scope>
    <source>
        <strain evidence="3 4">UWS3</strain>
    </source>
</reference>
<dbReference type="Proteomes" id="UP000231134">
    <property type="component" value="Unassembled WGS sequence"/>
</dbReference>
<dbReference type="Pfam" id="PF18370">
    <property type="entry name" value="RGI_lyase"/>
    <property type="match status" value="1"/>
</dbReference>
<proteinExistence type="predicted"/>
<dbReference type="Pfam" id="PF18962">
    <property type="entry name" value="Por_Secre_tail"/>
    <property type="match status" value="1"/>
</dbReference>
<dbReference type="InterPro" id="IPR026444">
    <property type="entry name" value="Secre_tail"/>
</dbReference>
<evidence type="ECO:0000259" key="2">
    <source>
        <dbReference type="PROSITE" id="PS51175"/>
    </source>
</evidence>
<dbReference type="InterPro" id="IPR041624">
    <property type="entry name" value="RGI_lyase"/>
</dbReference>
<dbReference type="SUPFAM" id="SSF49785">
    <property type="entry name" value="Galactose-binding domain-like"/>
    <property type="match status" value="1"/>
</dbReference>